<keyword evidence="6" id="KW-1185">Reference proteome</keyword>
<sequence length="185" mass="19043">MTWRVVVPIKQPGSRKSRLAGALDAAAREDLAERMFRHVMAVLAEIPGVSPLVLCPVRPAGWSGEWVADWDEVNVMLAALRGAVSEQGFCTINADLPLLCGHDVSALLAAAGEAGIALAPDRGGTGTNAVALAPGHTVDFHFGPGSFAAFARETGALARTVTTPGLATDIDCAEDLAIIATACSA</sequence>
<gene>
    <name evidence="5" type="ORF">GCM10011614_11730</name>
</gene>
<evidence type="ECO:0000256" key="3">
    <source>
        <dbReference type="ARBA" id="ARBA00022741"/>
    </source>
</evidence>
<keyword evidence="2" id="KW-0548">Nucleotidyltransferase</keyword>
<dbReference type="GO" id="GO:0043814">
    <property type="term" value="F:phospholactate guanylyltransferase activity"/>
    <property type="evidence" value="ECO:0007669"/>
    <property type="project" value="InterPro"/>
</dbReference>
<dbReference type="Gene3D" id="3.90.550.10">
    <property type="entry name" value="Spore Coat Polysaccharide Biosynthesis Protein SpsA, Chain A"/>
    <property type="match status" value="1"/>
</dbReference>
<proteinExistence type="predicted"/>
<protein>
    <recommendedName>
        <fullName evidence="7">2-phospho-L-lactate guanylyltransferase</fullName>
    </recommendedName>
</protein>
<evidence type="ECO:0008006" key="7">
    <source>
        <dbReference type="Google" id="ProtNLM"/>
    </source>
</evidence>
<dbReference type="PANTHER" id="PTHR40392:SF1">
    <property type="entry name" value="2-PHOSPHO-L-LACTATE GUANYLYLTRANSFERASE"/>
    <property type="match status" value="1"/>
</dbReference>
<dbReference type="GO" id="GO:0005525">
    <property type="term" value="F:GTP binding"/>
    <property type="evidence" value="ECO:0007669"/>
    <property type="project" value="UniProtKB-KW"/>
</dbReference>
<reference evidence="5" key="1">
    <citation type="journal article" date="2014" name="Int. J. Syst. Evol. Microbiol.">
        <title>Complete genome sequence of Corynebacterium casei LMG S-19264T (=DSM 44701T), isolated from a smear-ripened cheese.</title>
        <authorList>
            <consortium name="US DOE Joint Genome Institute (JGI-PGF)"/>
            <person name="Walter F."/>
            <person name="Albersmeier A."/>
            <person name="Kalinowski J."/>
            <person name="Ruckert C."/>
        </authorList>
    </citation>
    <scope>NUCLEOTIDE SEQUENCE</scope>
    <source>
        <strain evidence="5">KCTC 32255</strain>
    </source>
</reference>
<evidence type="ECO:0000313" key="6">
    <source>
        <dbReference type="Proteomes" id="UP000648075"/>
    </source>
</evidence>
<evidence type="ECO:0000256" key="1">
    <source>
        <dbReference type="ARBA" id="ARBA00022679"/>
    </source>
</evidence>
<evidence type="ECO:0000256" key="2">
    <source>
        <dbReference type="ARBA" id="ARBA00022695"/>
    </source>
</evidence>
<keyword evidence="3" id="KW-0547">Nucleotide-binding</keyword>
<comment type="caution">
    <text evidence="5">The sequence shown here is derived from an EMBL/GenBank/DDBJ whole genome shotgun (WGS) entry which is preliminary data.</text>
</comment>
<evidence type="ECO:0000256" key="4">
    <source>
        <dbReference type="ARBA" id="ARBA00023134"/>
    </source>
</evidence>
<evidence type="ECO:0000313" key="5">
    <source>
        <dbReference type="EMBL" id="GGY98235.1"/>
    </source>
</evidence>
<dbReference type="PANTHER" id="PTHR40392">
    <property type="entry name" value="2-PHOSPHO-L-LACTATE GUANYLYLTRANSFERASE"/>
    <property type="match status" value="1"/>
</dbReference>
<dbReference type="EMBL" id="BMZA01000002">
    <property type="protein sequence ID" value="GGY98235.1"/>
    <property type="molecule type" value="Genomic_DNA"/>
</dbReference>
<dbReference type="InterPro" id="IPR029044">
    <property type="entry name" value="Nucleotide-diphossugar_trans"/>
</dbReference>
<keyword evidence="1" id="KW-0808">Transferase</keyword>
<dbReference type="InterPro" id="IPR002835">
    <property type="entry name" value="CofC"/>
</dbReference>
<name>A0A918PCM0_9SPHN</name>
<dbReference type="Pfam" id="PF01983">
    <property type="entry name" value="CofC"/>
    <property type="match status" value="1"/>
</dbReference>
<dbReference type="SUPFAM" id="SSF53448">
    <property type="entry name" value="Nucleotide-diphospho-sugar transferases"/>
    <property type="match status" value="1"/>
</dbReference>
<dbReference type="AlphaFoldDB" id="A0A918PCM0"/>
<dbReference type="RefSeq" id="WP_189620169.1">
    <property type="nucleotide sequence ID" value="NZ_BMZA01000002.1"/>
</dbReference>
<keyword evidence="4" id="KW-0342">GTP-binding</keyword>
<organism evidence="5 6">
    <name type="scientific">Novosphingobium colocasiae</name>
    <dbReference type="NCBI Taxonomy" id="1256513"/>
    <lineage>
        <taxon>Bacteria</taxon>
        <taxon>Pseudomonadati</taxon>
        <taxon>Pseudomonadota</taxon>
        <taxon>Alphaproteobacteria</taxon>
        <taxon>Sphingomonadales</taxon>
        <taxon>Sphingomonadaceae</taxon>
        <taxon>Novosphingobium</taxon>
    </lineage>
</organism>
<reference evidence="5" key="2">
    <citation type="submission" date="2020-09" db="EMBL/GenBank/DDBJ databases">
        <authorList>
            <person name="Sun Q."/>
            <person name="Kim S."/>
        </authorList>
    </citation>
    <scope>NUCLEOTIDE SEQUENCE</scope>
    <source>
        <strain evidence="5">KCTC 32255</strain>
    </source>
</reference>
<dbReference type="NCBIfam" id="TIGR03552">
    <property type="entry name" value="F420_cofC"/>
    <property type="match status" value="1"/>
</dbReference>
<accession>A0A918PCM0</accession>
<dbReference type="Proteomes" id="UP000648075">
    <property type="component" value="Unassembled WGS sequence"/>
</dbReference>